<dbReference type="PANTHER" id="PTHR44196:SF2">
    <property type="entry name" value="SHORT-CHAIN DEHYDROGENASE-RELATED"/>
    <property type="match status" value="1"/>
</dbReference>
<dbReference type="GO" id="GO:0016491">
    <property type="term" value="F:oxidoreductase activity"/>
    <property type="evidence" value="ECO:0007669"/>
    <property type="project" value="UniProtKB-KW"/>
</dbReference>
<evidence type="ECO:0000256" key="2">
    <source>
        <dbReference type="ARBA" id="ARBA00023002"/>
    </source>
</evidence>
<evidence type="ECO:0000313" key="4">
    <source>
        <dbReference type="EMBL" id="SDV02361.1"/>
    </source>
</evidence>
<comment type="similarity">
    <text evidence="1 3">Belongs to the short-chain dehydrogenases/reductases (SDR) family.</text>
</comment>
<dbReference type="GO" id="GO:0016020">
    <property type="term" value="C:membrane"/>
    <property type="evidence" value="ECO:0007669"/>
    <property type="project" value="TreeGrafter"/>
</dbReference>
<dbReference type="CDD" id="cd05233">
    <property type="entry name" value="SDR_c"/>
    <property type="match status" value="1"/>
</dbReference>
<dbReference type="PRINTS" id="PR00080">
    <property type="entry name" value="SDRFAMILY"/>
</dbReference>
<dbReference type="EMBL" id="LT629799">
    <property type="protein sequence ID" value="SDV02361.1"/>
    <property type="molecule type" value="Genomic_DNA"/>
</dbReference>
<keyword evidence="5" id="KW-1185">Reference proteome</keyword>
<dbReference type="AlphaFoldDB" id="A0A1H2NAZ5"/>
<dbReference type="InterPro" id="IPR036291">
    <property type="entry name" value="NAD(P)-bd_dom_sf"/>
</dbReference>
<organism evidence="4 5">
    <name type="scientific">Microlunatus sagamiharensis</name>
    <dbReference type="NCBI Taxonomy" id="546874"/>
    <lineage>
        <taxon>Bacteria</taxon>
        <taxon>Bacillati</taxon>
        <taxon>Actinomycetota</taxon>
        <taxon>Actinomycetes</taxon>
        <taxon>Propionibacteriales</taxon>
        <taxon>Propionibacteriaceae</taxon>
        <taxon>Microlunatus</taxon>
    </lineage>
</organism>
<dbReference type="Proteomes" id="UP000198825">
    <property type="component" value="Chromosome I"/>
</dbReference>
<dbReference type="STRING" id="546874.SAMN04488544_3625"/>
<evidence type="ECO:0000256" key="3">
    <source>
        <dbReference type="RuleBase" id="RU000363"/>
    </source>
</evidence>
<protein>
    <recommendedName>
        <fullName evidence="6">Short-chain dehydrogenase</fullName>
    </recommendedName>
</protein>
<dbReference type="InterPro" id="IPR002347">
    <property type="entry name" value="SDR_fam"/>
</dbReference>
<dbReference type="PANTHER" id="PTHR44196">
    <property type="entry name" value="DEHYDROGENASE/REDUCTASE SDR FAMILY MEMBER 7B"/>
    <property type="match status" value="1"/>
</dbReference>
<reference evidence="5" key="1">
    <citation type="submission" date="2016-10" db="EMBL/GenBank/DDBJ databases">
        <authorList>
            <person name="Varghese N."/>
            <person name="Submissions S."/>
        </authorList>
    </citation>
    <scope>NUCLEOTIDE SEQUENCE [LARGE SCALE GENOMIC DNA]</scope>
    <source>
        <strain evidence="5">DSM 21743</strain>
    </source>
</reference>
<keyword evidence="2" id="KW-0560">Oxidoreductase</keyword>
<dbReference type="PIRSF" id="PIRSF000126">
    <property type="entry name" value="11-beta-HSD1"/>
    <property type="match status" value="1"/>
</dbReference>
<dbReference type="RefSeq" id="WP_091080914.1">
    <property type="nucleotide sequence ID" value="NZ_LT629799.1"/>
</dbReference>
<sequence length="255" mass="26904">MPTALVTGGTSGIGAAFARRLAARGDDLVLVARDAARLESTAAELRSAYGVEVEVLPADLSVRDDVTRVAERLADQARPVDVLVNNAGFGVHHRLTDPDPAPHERAIAVMVEAVLVLGGAAGRAMRERGHGAIVNVASTAGYLAMGSYSAIKAWAMTYSESLSNELAGTGVTVTALAPGWVRTEFHERADITTSSIPDALWLEADALVAECLADVDAGKVVSIPSRRYRALMFAVRHAPRSAVRAASRRLSSSRH</sequence>
<dbReference type="Gene3D" id="3.40.50.720">
    <property type="entry name" value="NAD(P)-binding Rossmann-like Domain"/>
    <property type="match status" value="1"/>
</dbReference>
<evidence type="ECO:0000313" key="5">
    <source>
        <dbReference type="Proteomes" id="UP000198825"/>
    </source>
</evidence>
<dbReference type="OrthoDB" id="9810734at2"/>
<name>A0A1H2NAZ5_9ACTN</name>
<dbReference type="PRINTS" id="PR00081">
    <property type="entry name" value="GDHRDH"/>
</dbReference>
<dbReference type="Pfam" id="PF00106">
    <property type="entry name" value="adh_short"/>
    <property type="match status" value="1"/>
</dbReference>
<proteinExistence type="inferred from homology"/>
<dbReference type="SUPFAM" id="SSF51735">
    <property type="entry name" value="NAD(P)-binding Rossmann-fold domains"/>
    <property type="match status" value="1"/>
</dbReference>
<accession>A0A1H2NAZ5</accession>
<evidence type="ECO:0008006" key="6">
    <source>
        <dbReference type="Google" id="ProtNLM"/>
    </source>
</evidence>
<gene>
    <name evidence="4" type="ORF">SAMN04488544_3625</name>
</gene>
<evidence type="ECO:0000256" key="1">
    <source>
        <dbReference type="ARBA" id="ARBA00006484"/>
    </source>
</evidence>